<comment type="caution">
    <text evidence="3">The sequence shown here is derived from an EMBL/GenBank/DDBJ whole genome shotgun (WGS) entry which is preliminary data.</text>
</comment>
<dbReference type="AlphaFoldDB" id="A0AAD4KH26"/>
<proteinExistence type="predicted"/>
<evidence type="ECO:0000313" key="3">
    <source>
        <dbReference type="EMBL" id="KAH8388499.1"/>
    </source>
</evidence>
<gene>
    <name evidence="3" type="ORF">KR093_008013</name>
</gene>
<feature type="region of interest" description="Disordered" evidence="1">
    <location>
        <begin position="85"/>
        <end position="113"/>
    </location>
</feature>
<sequence length="113" mass="12274">MNLLVWTCVLCCLLGHGADGLFIDQLVSFFGGGPPKPTTTQKPRAAQEMEVSLRNVTDSFDKLWKQFMKEVNNLINVDVHVAPKTTSKPTVAPAGNVQPSKPVAEQTTTPKPV</sequence>
<evidence type="ECO:0008006" key="5">
    <source>
        <dbReference type="Google" id="ProtNLM"/>
    </source>
</evidence>
<organism evidence="3 4">
    <name type="scientific">Drosophila rubida</name>
    <dbReference type="NCBI Taxonomy" id="30044"/>
    <lineage>
        <taxon>Eukaryota</taxon>
        <taxon>Metazoa</taxon>
        <taxon>Ecdysozoa</taxon>
        <taxon>Arthropoda</taxon>
        <taxon>Hexapoda</taxon>
        <taxon>Insecta</taxon>
        <taxon>Pterygota</taxon>
        <taxon>Neoptera</taxon>
        <taxon>Endopterygota</taxon>
        <taxon>Diptera</taxon>
        <taxon>Brachycera</taxon>
        <taxon>Muscomorpha</taxon>
        <taxon>Ephydroidea</taxon>
        <taxon>Drosophilidae</taxon>
        <taxon>Drosophila</taxon>
    </lineage>
</organism>
<dbReference type="Proteomes" id="UP001200034">
    <property type="component" value="Unassembled WGS sequence"/>
</dbReference>
<protein>
    <recommendedName>
        <fullName evidence="5">Secreted protein</fullName>
    </recommendedName>
</protein>
<keyword evidence="2" id="KW-0732">Signal</keyword>
<evidence type="ECO:0000313" key="4">
    <source>
        <dbReference type="Proteomes" id="UP001200034"/>
    </source>
</evidence>
<name>A0AAD4KH26_9MUSC</name>
<evidence type="ECO:0000256" key="2">
    <source>
        <dbReference type="SAM" id="SignalP"/>
    </source>
</evidence>
<accession>A0AAD4KH26</accession>
<reference evidence="3" key="1">
    <citation type="journal article" date="2021" name="Mol. Ecol. Resour.">
        <title>Phylogenomic analyses of the genus Drosophila reveals genomic signals of climate adaptation.</title>
        <authorList>
            <person name="Li F."/>
            <person name="Rane R.V."/>
            <person name="Luria V."/>
            <person name="Xiong Z."/>
            <person name="Chen J."/>
            <person name="Li Z."/>
            <person name="Catullo R.A."/>
            <person name="Griffin P.C."/>
            <person name="Schiffer M."/>
            <person name="Pearce S."/>
            <person name="Lee S.F."/>
            <person name="McElroy K."/>
            <person name="Stocker A."/>
            <person name="Shirriffs J."/>
            <person name="Cockerell F."/>
            <person name="Coppin C."/>
            <person name="Sgro C.M."/>
            <person name="Karger A."/>
            <person name="Cain J.W."/>
            <person name="Weber J.A."/>
            <person name="Santpere G."/>
            <person name="Kirschner M.W."/>
            <person name="Hoffmann A.A."/>
            <person name="Oakeshott J.G."/>
            <person name="Zhang G."/>
        </authorList>
    </citation>
    <scope>NUCLEOTIDE SEQUENCE</scope>
    <source>
        <strain evidence="3">BGI-SZ-2011g</strain>
    </source>
</reference>
<feature type="signal peptide" evidence="2">
    <location>
        <begin position="1"/>
        <end position="20"/>
    </location>
</feature>
<dbReference type="EMBL" id="JAJJHW010000014">
    <property type="protein sequence ID" value="KAH8388499.1"/>
    <property type="molecule type" value="Genomic_DNA"/>
</dbReference>
<feature type="chain" id="PRO_5041920422" description="Secreted protein" evidence="2">
    <location>
        <begin position="21"/>
        <end position="113"/>
    </location>
</feature>
<evidence type="ECO:0000256" key="1">
    <source>
        <dbReference type="SAM" id="MobiDB-lite"/>
    </source>
</evidence>
<keyword evidence="4" id="KW-1185">Reference proteome</keyword>